<evidence type="ECO:0000313" key="3">
    <source>
        <dbReference type="Proteomes" id="UP000664132"/>
    </source>
</evidence>
<name>A0A8H7TA44_9HELO</name>
<feature type="region of interest" description="Disordered" evidence="1">
    <location>
        <begin position="135"/>
        <end position="163"/>
    </location>
</feature>
<protein>
    <submittedName>
        <fullName evidence="2">Uncharacterized protein</fullName>
    </submittedName>
</protein>
<gene>
    <name evidence="2" type="ORF">IFR04_011526</name>
</gene>
<organism evidence="2 3">
    <name type="scientific">Cadophora malorum</name>
    <dbReference type="NCBI Taxonomy" id="108018"/>
    <lineage>
        <taxon>Eukaryota</taxon>
        <taxon>Fungi</taxon>
        <taxon>Dikarya</taxon>
        <taxon>Ascomycota</taxon>
        <taxon>Pezizomycotina</taxon>
        <taxon>Leotiomycetes</taxon>
        <taxon>Helotiales</taxon>
        <taxon>Ploettnerulaceae</taxon>
        <taxon>Cadophora</taxon>
    </lineage>
</organism>
<feature type="compositionally biased region" description="Basic residues" evidence="1">
    <location>
        <begin position="216"/>
        <end position="225"/>
    </location>
</feature>
<proteinExistence type="predicted"/>
<feature type="compositionally biased region" description="Polar residues" evidence="1">
    <location>
        <begin position="145"/>
        <end position="155"/>
    </location>
</feature>
<dbReference type="PANTHER" id="PTHR40642">
    <property type="entry name" value="YALI0F31295P"/>
    <property type="match status" value="1"/>
</dbReference>
<dbReference type="InterPro" id="IPR024526">
    <property type="entry name" value="DUF3807"/>
</dbReference>
<comment type="caution">
    <text evidence="2">The sequence shown here is derived from an EMBL/GenBank/DDBJ whole genome shotgun (WGS) entry which is preliminary data.</text>
</comment>
<reference evidence="2" key="1">
    <citation type="submission" date="2021-02" db="EMBL/GenBank/DDBJ databases">
        <title>Genome sequence Cadophora malorum strain M34.</title>
        <authorList>
            <person name="Stefanovic E."/>
            <person name="Vu D."/>
            <person name="Scully C."/>
            <person name="Dijksterhuis J."/>
            <person name="Roader J."/>
            <person name="Houbraken J."/>
        </authorList>
    </citation>
    <scope>NUCLEOTIDE SEQUENCE</scope>
    <source>
        <strain evidence="2">M34</strain>
    </source>
</reference>
<dbReference type="AlphaFoldDB" id="A0A8H7TA44"/>
<sequence>MPDSETSHIRKMRSPAVFAMTSTAISQDDLSSFHAAHFSTNSVDHFSENFLGPVEEDYHEEEEFDDGLGYYEDGVKRTLTDEQIAIFRHSEIEALLRERRHAAEEKEHHETYDTEDDVSVEVVMEPAYHVPDDVEDGELKEESHASNVSTPTASKPQAYMTKKEKKIQRAKQLGFFKQNVKPDLRKRTWDKVDTGLGSLDYDEDEGAAKRAPTKPAQRRRISYDD</sequence>
<dbReference type="PANTHER" id="PTHR40642:SF1">
    <property type="entry name" value="YALI0F31295P"/>
    <property type="match status" value="1"/>
</dbReference>
<dbReference type="Proteomes" id="UP000664132">
    <property type="component" value="Unassembled WGS sequence"/>
</dbReference>
<dbReference type="OrthoDB" id="5422320at2759"/>
<evidence type="ECO:0000256" key="1">
    <source>
        <dbReference type="SAM" id="MobiDB-lite"/>
    </source>
</evidence>
<keyword evidence="3" id="KW-1185">Reference proteome</keyword>
<feature type="region of interest" description="Disordered" evidence="1">
    <location>
        <begin position="187"/>
        <end position="225"/>
    </location>
</feature>
<dbReference type="EMBL" id="JAFJYH010000226">
    <property type="protein sequence ID" value="KAG4415322.1"/>
    <property type="molecule type" value="Genomic_DNA"/>
</dbReference>
<accession>A0A8H7TA44</accession>
<evidence type="ECO:0000313" key="2">
    <source>
        <dbReference type="EMBL" id="KAG4415322.1"/>
    </source>
</evidence>
<dbReference type="Pfam" id="PF12720">
    <property type="entry name" value="DUF3807"/>
    <property type="match status" value="1"/>
</dbReference>